<proteinExistence type="predicted"/>
<comment type="caution">
    <text evidence="2">The sequence shown here is derived from an EMBL/GenBank/DDBJ whole genome shotgun (WGS) entry which is preliminary data.</text>
</comment>
<evidence type="ECO:0000256" key="1">
    <source>
        <dbReference type="SAM" id="MobiDB-lite"/>
    </source>
</evidence>
<organism evidence="2 3">
    <name type="scientific">Ancylostoma caninum</name>
    <name type="common">Dog hookworm</name>
    <dbReference type="NCBI Taxonomy" id="29170"/>
    <lineage>
        <taxon>Eukaryota</taxon>
        <taxon>Metazoa</taxon>
        <taxon>Ecdysozoa</taxon>
        <taxon>Nematoda</taxon>
        <taxon>Chromadorea</taxon>
        <taxon>Rhabditida</taxon>
        <taxon>Rhabditina</taxon>
        <taxon>Rhabditomorpha</taxon>
        <taxon>Strongyloidea</taxon>
        <taxon>Ancylostomatidae</taxon>
        <taxon>Ancylostomatinae</taxon>
        <taxon>Ancylostoma</taxon>
    </lineage>
</organism>
<dbReference type="AlphaFoldDB" id="A0A368G5W4"/>
<dbReference type="EMBL" id="JOJR01000322">
    <property type="protein sequence ID" value="RCN39742.1"/>
    <property type="molecule type" value="Genomic_DNA"/>
</dbReference>
<reference evidence="2 3" key="1">
    <citation type="submission" date="2014-10" db="EMBL/GenBank/DDBJ databases">
        <title>Draft genome of the hookworm Ancylostoma caninum.</title>
        <authorList>
            <person name="Mitreva M."/>
        </authorList>
    </citation>
    <scope>NUCLEOTIDE SEQUENCE [LARGE SCALE GENOMIC DNA]</scope>
    <source>
        <strain evidence="2 3">Baltimore</strain>
    </source>
</reference>
<sequence length="60" mass="6682">MKVVDFVLDEGDLNILKEDGTAVRVVPKLKQSPQAYPSRPLRSEEAPTITQEQGFLGRNV</sequence>
<evidence type="ECO:0000313" key="2">
    <source>
        <dbReference type="EMBL" id="RCN39742.1"/>
    </source>
</evidence>
<keyword evidence="3" id="KW-1185">Reference proteome</keyword>
<gene>
    <name evidence="2" type="ORF">ANCCAN_14314</name>
</gene>
<feature type="region of interest" description="Disordered" evidence="1">
    <location>
        <begin position="33"/>
        <end position="60"/>
    </location>
</feature>
<dbReference type="Proteomes" id="UP000252519">
    <property type="component" value="Unassembled WGS sequence"/>
</dbReference>
<accession>A0A368G5W4</accession>
<protein>
    <submittedName>
        <fullName evidence="2">Uncharacterized protein</fullName>
    </submittedName>
</protein>
<name>A0A368G5W4_ANCCA</name>
<evidence type="ECO:0000313" key="3">
    <source>
        <dbReference type="Proteomes" id="UP000252519"/>
    </source>
</evidence>